<gene>
    <name evidence="2" type="ORF">CCR75_002761</name>
</gene>
<dbReference type="RefSeq" id="XP_067821716.1">
    <property type="nucleotide sequence ID" value="XM_067960858.1"/>
</dbReference>
<dbReference type="Proteomes" id="UP000294530">
    <property type="component" value="Unassembled WGS sequence"/>
</dbReference>
<evidence type="ECO:0000313" key="3">
    <source>
        <dbReference type="Proteomes" id="UP000294530"/>
    </source>
</evidence>
<dbReference type="AlphaFoldDB" id="A0A976II42"/>
<dbReference type="EMBL" id="SHOA02000012">
    <property type="protein sequence ID" value="TDH72217.1"/>
    <property type="molecule type" value="Genomic_DNA"/>
</dbReference>
<keyword evidence="3" id="KW-1185">Reference proteome</keyword>
<proteinExistence type="predicted"/>
<comment type="caution">
    <text evidence="2">The sequence shown here is derived from an EMBL/GenBank/DDBJ whole genome shotgun (WGS) entry which is preliminary data.</text>
</comment>
<protein>
    <submittedName>
        <fullName evidence="2">Uncharacterized protein</fullName>
    </submittedName>
</protein>
<evidence type="ECO:0000256" key="1">
    <source>
        <dbReference type="SAM" id="MobiDB-lite"/>
    </source>
</evidence>
<accession>A0A976II42</accession>
<evidence type="ECO:0000313" key="2">
    <source>
        <dbReference type="EMBL" id="TDH72217.1"/>
    </source>
</evidence>
<name>A0A976II42_BRELC</name>
<sequence length="68" mass="7809">MTAVIAKEYAWEWPPMLRRQSISGNIFLPGRERIPTHEEVQPQTYFDDIGVHSRGEDNVPNVTKQTGI</sequence>
<organism evidence="2 3">
    <name type="scientific">Bremia lactucae</name>
    <name type="common">Lettuce downy mildew</name>
    <dbReference type="NCBI Taxonomy" id="4779"/>
    <lineage>
        <taxon>Eukaryota</taxon>
        <taxon>Sar</taxon>
        <taxon>Stramenopiles</taxon>
        <taxon>Oomycota</taxon>
        <taxon>Peronosporomycetes</taxon>
        <taxon>Peronosporales</taxon>
        <taxon>Peronosporaceae</taxon>
        <taxon>Bremia</taxon>
    </lineage>
</organism>
<feature type="region of interest" description="Disordered" evidence="1">
    <location>
        <begin position="49"/>
        <end position="68"/>
    </location>
</feature>
<dbReference type="GeneID" id="94346529"/>
<reference evidence="2 3" key="1">
    <citation type="journal article" date="2021" name="Genome Biol.">
        <title>AFLAP: assembly-free linkage analysis pipeline using k-mers from genome sequencing data.</title>
        <authorList>
            <person name="Fletcher K."/>
            <person name="Zhang L."/>
            <person name="Gil J."/>
            <person name="Han R."/>
            <person name="Cavanaugh K."/>
            <person name="Michelmore R."/>
        </authorList>
    </citation>
    <scope>NUCLEOTIDE SEQUENCE [LARGE SCALE GENOMIC DNA]</scope>
    <source>
        <strain evidence="2 3">SF5</strain>
    </source>
</reference>
<dbReference type="KEGG" id="blac:94346529"/>